<feature type="binding site" evidence="6 7">
    <location>
        <position position="73"/>
    </location>
    <ligand>
        <name>[4Fe-4S] cluster</name>
        <dbReference type="ChEBI" id="CHEBI:49883"/>
        <note>4Fe-4S-S-AdoMet</note>
    </ligand>
</feature>
<dbReference type="PANTHER" id="PTHR43076">
    <property type="entry name" value="FO SYNTHASE (COFH)"/>
    <property type="match status" value="1"/>
</dbReference>
<dbReference type="RefSeq" id="WP_145201735.1">
    <property type="nucleotide sequence ID" value="NZ_CP036434.1"/>
</dbReference>
<dbReference type="InterPro" id="IPR006638">
    <property type="entry name" value="Elp3/MiaA/NifB-like_rSAM"/>
</dbReference>
<evidence type="ECO:0000256" key="5">
    <source>
        <dbReference type="ARBA" id="ARBA00023014"/>
    </source>
</evidence>
<keyword evidence="6 10" id="KW-0808">Transferase</keyword>
<dbReference type="Pfam" id="PF19288">
    <property type="entry name" value="CofH_C"/>
    <property type="match status" value="1"/>
</dbReference>
<dbReference type="InterPro" id="IPR034405">
    <property type="entry name" value="F420"/>
</dbReference>
<comment type="pathway">
    <text evidence="6">Quinol/quinone metabolism; menaquinone biosynthesis.</text>
</comment>
<dbReference type="GO" id="GO:0044689">
    <property type="term" value="F:7,8-didemethyl-8-hydroxy-5-deazariboflavin synthase activity"/>
    <property type="evidence" value="ECO:0007669"/>
    <property type="project" value="TreeGrafter"/>
</dbReference>
<dbReference type="GO" id="GO:0051539">
    <property type="term" value="F:4 iron, 4 sulfur cluster binding"/>
    <property type="evidence" value="ECO:0007669"/>
    <property type="project" value="UniProtKB-KW"/>
</dbReference>
<reference evidence="10 11" key="1">
    <citation type="submission" date="2019-02" db="EMBL/GenBank/DDBJ databases">
        <title>Deep-cultivation of Planctomycetes and their phenomic and genomic characterization uncovers novel biology.</title>
        <authorList>
            <person name="Wiegand S."/>
            <person name="Jogler M."/>
            <person name="Boedeker C."/>
            <person name="Pinto D."/>
            <person name="Vollmers J."/>
            <person name="Rivas-Marin E."/>
            <person name="Kohn T."/>
            <person name="Peeters S.H."/>
            <person name="Heuer A."/>
            <person name="Rast P."/>
            <person name="Oberbeckmann S."/>
            <person name="Bunk B."/>
            <person name="Jeske O."/>
            <person name="Meyerdierks A."/>
            <person name="Storesund J.E."/>
            <person name="Kallscheuer N."/>
            <person name="Luecker S."/>
            <person name="Lage O.M."/>
            <person name="Pohl T."/>
            <person name="Merkel B.J."/>
            <person name="Hornburger P."/>
            <person name="Mueller R.-W."/>
            <person name="Bruemmer F."/>
            <person name="Labrenz M."/>
            <person name="Spormann A.M."/>
            <person name="Op den Camp H."/>
            <person name="Overmann J."/>
            <person name="Amann R."/>
            <person name="Jetten M.S.M."/>
            <person name="Mascher T."/>
            <person name="Medema M.H."/>
            <person name="Devos D.P."/>
            <person name="Kaster A.-K."/>
            <person name="Ovreas L."/>
            <person name="Rohde M."/>
            <person name="Galperin M.Y."/>
            <person name="Jogler C."/>
        </authorList>
    </citation>
    <scope>NUCLEOTIDE SEQUENCE [LARGE SCALE GENOMIC DNA]</scope>
    <source>
        <strain evidence="10 11">Poly30</strain>
    </source>
</reference>
<comment type="catalytic activity">
    <reaction evidence="6">
        <text>3-[(1-carboxyvinyl)-oxy]benzoate + S-adenosyl-L-methionine + H2O = 6-amino-6-deoxyfutalosine + hydrogencarbonate + L-methionine + H(+)</text>
        <dbReference type="Rhea" id="RHEA:33075"/>
        <dbReference type="ChEBI" id="CHEBI:15377"/>
        <dbReference type="ChEBI" id="CHEBI:15378"/>
        <dbReference type="ChEBI" id="CHEBI:17544"/>
        <dbReference type="ChEBI" id="CHEBI:57844"/>
        <dbReference type="ChEBI" id="CHEBI:59789"/>
        <dbReference type="ChEBI" id="CHEBI:64286"/>
        <dbReference type="ChEBI" id="CHEBI:76981"/>
        <dbReference type="EC" id="2.5.1.120"/>
    </reaction>
</comment>
<dbReference type="InterPro" id="IPR058240">
    <property type="entry name" value="rSAM_sf"/>
</dbReference>
<proteinExistence type="inferred from homology"/>
<dbReference type="CDD" id="cd01335">
    <property type="entry name" value="Radical_SAM"/>
    <property type="match status" value="1"/>
</dbReference>
<dbReference type="InterPro" id="IPR020050">
    <property type="entry name" value="FO_synthase_su2"/>
</dbReference>
<dbReference type="OrthoDB" id="9802027at2"/>
<evidence type="ECO:0000256" key="8">
    <source>
        <dbReference type="PIRSR" id="PIRSR004762-2"/>
    </source>
</evidence>
<gene>
    <name evidence="10" type="primary">mqnE_2</name>
    <name evidence="6" type="synonym">mqnE</name>
    <name evidence="10" type="ORF">Poly30_42180</name>
</gene>
<evidence type="ECO:0000256" key="2">
    <source>
        <dbReference type="ARBA" id="ARBA00022691"/>
    </source>
</evidence>
<dbReference type="UniPathway" id="UPA00079"/>
<evidence type="ECO:0000259" key="9">
    <source>
        <dbReference type="PROSITE" id="PS51918"/>
    </source>
</evidence>
<dbReference type="HAMAP" id="MF_00993">
    <property type="entry name" value="MqnE"/>
    <property type="match status" value="1"/>
</dbReference>
<dbReference type="EC" id="2.5.1.120" evidence="6"/>
<keyword evidence="5 6" id="KW-0411">Iron-sulfur</keyword>
<feature type="binding site" evidence="6 7">
    <location>
        <position position="77"/>
    </location>
    <ligand>
        <name>[4Fe-4S] cluster</name>
        <dbReference type="ChEBI" id="CHEBI:49883"/>
        <note>4Fe-4S-S-AdoMet</note>
    </ligand>
</feature>
<comment type="function">
    <text evidence="6">Radical SAM enzyme that catalyzes the addition of the adenosyl radical to the double bond of 3-[(1-carboxyvinyl)oxy]benzoate, leading to aminodeoxyfutalosine (AFL), a key intermediate in the formation of menaquinone (MK, vitamin K2) from chorismate.</text>
</comment>
<keyword evidence="1 6" id="KW-0004">4Fe-4S</keyword>
<keyword evidence="4 6" id="KW-0408">Iron</keyword>
<feature type="binding site" evidence="8">
    <location>
        <position position="79"/>
    </location>
    <ligand>
        <name>S-adenosyl-L-methionine</name>
        <dbReference type="ChEBI" id="CHEBI:59789"/>
    </ligand>
</feature>
<dbReference type="NCBIfam" id="TIGR00423">
    <property type="entry name" value="CofH family radical SAM protein"/>
    <property type="match status" value="1"/>
</dbReference>
<comment type="similarity">
    <text evidence="6">Belongs to the radical SAM superfamily. MqnE family.</text>
</comment>
<dbReference type="PROSITE" id="PS51918">
    <property type="entry name" value="RADICAL_SAM"/>
    <property type="match status" value="1"/>
</dbReference>
<evidence type="ECO:0000313" key="10">
    <source>
        <dbReference type="EMBL" id="QDV08665.1"/>
    </source>
</evidence>
<dbReference type="Proteomes" id="UP000320390">
    <property type="component" value="Chromosome"/>
</dbReference>
<dbReference type="SFLD" id="SFLDF00343">
    <property type="entry name" value="aminofutalosine_synthase_(mqnE"/>
    <property type="match status" value="1"/>
</dbReference>
<evidence type="ECO:0000256" key="6">
    <source>
        <dbReference type="HAMAP-Rule" id="MF_00993"/>
    </source>
</evidence>
<name>A0A518EX53_9BACT</name>
<protein>
    <recommendedName>
        <fullName evidence="6">Aminodeoxyfutalosine synthase</fullName>
        <shortName evidence="6">AFL synthase</shortName>
        <shortName evidence="6">Aminofutalosine synthase</shortName>
        <ecNumber evidence="6">2.5.1.120</ecNumber>
    </recommendedName>
    <alternativeName>
        <fullName evidence="6">Menaquinone biosynthetic enzyme MqnE</fullName>
    </alternativeName>
</protein>
<evidence type="ECO:0000256" key="1">
    <source>
        <dbReference type="ARBA" id="ARBA00022485"/>
    </source>
</evidence>
<keyword evidence="2 6" id="KW-0949">S-adenosyl-L-methionine</keyword>
<keyword evidence="6" id="KW-0474">Menaquinone biosynthesis</keyword>
<feature type="binding site" evidence="8">
    <location>
        <position position="185"/>
    </location>
    <ligand>
        <name>S-adenosyl-L-methionine</name>
        <dbReference type="ChEBI" id="CHEBI:59789"/>
    </ligand>
</feature>
<accession>A0A518EX53</accession>
<evidence type="ECO:0000313" key="11">
    <source>
        <dbReference type="Proteomes" id="UP000320390"/>
    </source>
</evidence>
<dbReference type="NCBIfam" id="TIGR03700">
    <property type="entry name" value="mena_SCO4494"/>
    <property type="match status" value="1"/>
</dbReference>
<dbReference type="EMBL" id="CP036434">
    <property type="protein sequence ID" value="QDV08665.1"/>
    <property type="molecule type" value="Genomic_DNA"/>
</dbReference>
<dbReference type="InterPro" id="IPR045567">
    <property type="entry name" value="CofH/MnqC-like_C"/>
</dbReference>
<dbReference type="InterPro" id="IPR007197">
    <property type="entry name" value="rSAM"/>
</dbReference>
<comment type="cofactor">
    <cofactor evidence="6 7">
        <name>[4Fe-4S] cluster</name>
        <dbReference type="ChEBI" id="CHEBI:49883"/>
    </cofactor>
    <text evidence="6 7">Binds 1 [4Fe-4S] cluster. The cluster is coordinated with 3 cysteines and an exchangeable S-adenosyl-L-methionine.</text>
</comment>
<dbReference type="InterPro" id="IPR022432">
    <property type="entry name" value="MqnE"/>
</dbReference>
<keyword evidence="11" id="KW-1185">Reference proteome</keyword>
<dbReference type="Gene3D" id="3.20.20.70">
    <property type="entry name" value="Aldolase class I"/>
    <property type="match status" value="1"/>
</dbReference>
<dbReference type="InterPro" id="IPR013785">
    <property type="entry name" value="Aldolase_TIM"/>
</dbReference>
<feature type="binding site" evidence="6 7">
    <location>
        <position position="80"/>
    </location>
    <ligand>
        <name>[4Fe-4S] cluster</name>
        <dbReference type="ChEBI" id="CHEBI:49883"/>
        <note>4Fe-4S-S-AdoMet</note>
    </ligand>
</feature>
<dbReference type="AlphaFoldDB" id="A0A518EX53"/>
<evidence type="ECO:0000256" key="4">
    <source>
        <dbReference type="ARBA" id="ARBA00023004"/>
    </source>
</evidence>
<dbReference type="Pfam" id="PF04055">
    <property type="entry name" value="Radical_SAM"/>
    <property type="match status" value="1"/>
</dbReference>
<dbReference type="PANTHER" id="PTHR43076:SF7">
    <property type="entry name" value="AMINODEOXYFUTALOSINE SYNTHASE"/>
    <property type="match status" value="1"/>
</dbReference>
<dbReference type="SFLD" id="SFLDG01389">
    <property type="entry name" value="menaquinone_synthsis_involved"/>
    <property type="match status" value="1"/>
</dbReference>
<dbReference type="GO" id="GO:0102573">
    <property type="term" value="F:aminodeoxyfutalosine synthase activity"/>
    <property type="evidence" value="ECO:0007669"/>
    <property type="project" value="UniProtKB-EC"/>
</dbReference>
<organism evidence="10 11">
    <name type="scientific">Saltatorellus ferox</name>
    <dbReference type="NCBI Taxonomy" id="2528018"/>
    <lineage>
        <taxon>Bacteria</taxon>
        <taxon>Pseudomonadati</taxon>
        <taxon>Planctomycetota</taxon>
        <taxon>Planctomycetia</taxon>
        <taxon>Planctomycetia incertae sedis</taxon>
        <taxon>Saltatorellus</taxon>
    </lineage>
</organism>
<dbReference type="SFLD" id="SFLDS00029">
    <property type="entry name" value="Radical_SAM"/>
    <property type="match status" value="1"/>
</dbReference>
<keyword evidence="3 6" id="KW-0479">Metal-binding</keyword>
<evidence type="ECO:0000256" key="7">
    <source>
        <dbReference type="PIRSR" id="PIRSR004762-1"/>
    </source>
</evidence>
<dbReference type="SMART" id="SM00729">
    <property type="entry name" value="Elp3"/>
    <property type="match status" value="1"/>
</dbReference>
<sequence length="386" mass="43062">MMTTLGSMAAAAGIGDIAEKVFQGQRLSREDGVRLYHADLHAVGALANWVREEKHGDLTYFNVNQHINYTNVCNKLCRFCAFQRLPGQEGAYVMKPEEVAEKIAAQLHEPVTEVHMVAGIYPKLPYEYYLDILRAAKEVRPSIHIKAFTMIELMQIARRAKKPLAEVLPELIEAGLGSCPGGGAEVFSDRVRDLGYDKKNTGTEWLDTARTVHEAGLRSNCTMLHGHIETIEERVDHHDRLRKLQDETGGFQTYIPLSFHPANTEWSHLPGPTAMDELREIAVSRLLLDNIDHIKAYWIMLSIPVAQMALSFGSDDVDGTVVEEKIYHEAGATTPQEVKRNELVQWIRDAGRIPVERDTLYNVIWSADENLARVGAAAPVATVGAS</sequence>
<dbReference type="GO" id="GO:0009234">
    <property type="term" value="P:menaquinone biosynthetic process"/>
    <property type="evidence" value="ECO:0007669"/>
    <property type="project" value="UniProtKB-UniRule"/>
</dbReference>
<dbReference type="PIRSF" id="PIRSF004762">
    <property type="entry name" value="CHP00423"/>
    <property type="match status" value="1"/>
</dbReference>
<dbReference type="GO" id="GO:0005506">
    <property type="term" value="F:iron ion binding"/>
    <property type="evidence" value="ECO:0007669"/>
    <property type="project" value="UniProtKB-UniRule"/>
</dbReference>
<dbReference type="SUPFAM" id="SSF102114">
    <property type="entry name" value="Radical SAM enzymes"/>
    <property type="match status" value="1"/>
</dbReference>
<dbReference type="SFLD" id="SFLDG01064">
    <property type="entry name" value="F420__menaquinone_cofactor_bio"/>
    <property type="match status" value="1"/>
</dbReference>
<evidence type="ECO:0000256" key="3">
    <source>
        <dbReference type="ARBA" id="ARBA00022723"/>
    </source>
</evidence>
<feature type="domain" description="Radical SAM core" evidence="9">
    <location>
        <begin position="59"/>
        <end position="292"/>
    </location>
</feature>